<dbReference type="Gene3D" id="1.10.1740.10">
    <property type="match status" value="1"/>
</dbReference>
<dbReference type="InterPro" id="IPR036388">
    <property type="entry name" value="WH-like_DNA-bd_sf"/>
</dbReference>
<dbReference type="InterPro" id="IPR014284">
    <property type="entry name" value="RNA_pol_sigma-70_dom"/>
</dbReference>
<dbReference type="PANTHER" id="PTHR43133">
    <property type="entry name" value="RNA POLYMERASE ECF-TYPE SIGMA FACTO"/>
    <property type="match status" value="1"/>
</dbReference>
<keyword evidence="2" id="KW-0805">Transcription regulation</keyword>
<organism evidence="7 8">
    <name type="scientific">Agaribacillus aureus</name>
    <dbReference type="NCBI Taxonomy" id="3051825"/>
    <lineage>
        <taxon>Bacteria</taxon>
        <taxon>Pseudomonadati</taxon>
        <taxon>Bacteroidota</taxon>
        <taxon>Cytophagia</taxon>
        <taxon>Cytophagales</taxon>
        <taxon>Splendidivirgaceae</taxon>
        <taxon>Agaribacillus</taxon>
    </lineage>
</organism>
<dbReference type="SUPFAM" id="SSF88659">
    <property type="entry name" value="Sigma3 and sigma4 domains of RNA polymerase sigma factors"/>
    <property type="match status" value="1"/>
</dbReference>
<evidence type="ECO:0000259" key="6">
    <source>
        <dbReference type="Pfam" id="PF08281"/>
    </source>
</evidence>
<dbReference type="CDD" id="cd06171">
    <property type="entry name" value="Sigma70_r4"/>
    <property type="match status" value="1"/>
</dbReference>
<feature type="domain" description="RNA polymerase sigma-70 region 2" evidence="5">
    <location>
        <begin position="55"/>
        <end position="120"/>
    </location>
</feature>
<dbReference type="InterPro" id="IPR039425">
    <property type="entry name" value="RNA_pol_sigma-70-like"/>
</dbReference>
<proteinExistence type="inferred from homology"/>
<dbReference type="InterPro" id="IPR007627">
    <property type="entry name" value="RNA_pol_sigma70_r2"/>
</dbReference>
<feature type="domain" description="RNA polymerase sigma factor 70 region 4 type 2" evidence="6">
    <location>
        <begin position="156"/>
        <end position="190"/>
    </location>
</feature>
<dbReference type="NCBIfam" id="TIGR02937">
    <property type="entry name" value="sigma70-ECF"/>
    <property type="match status" value="1"/>
</dbReference>
<gene>
    <name evidence="7" type="ORF">QQ020_01725</name>
</gene>
<sequence length="229" mass="27022">MSQDDNKNPGKELNRGQLRSFEHKETHSYLAEWKSESEIWEQFKNGSEQAIIFVYRNYSGKLFNYGCQFTAKREIVEDCIQDLFIDLINRRKSLVKVVSVKFYLFKSLRYKLLRELKKQGKLAFRESFDGDQNFLINVSHEIKLINEQFSLDQKKLIKKYLNQLPAFQREALLLYFYEGLSYQQIADMMQAGKVKSTRALVYRAISSLSSFLESHKDKLISMLFIHGIL</sequence>
<reference evidence="7" key="1">
    <citation type="submission" date="2023-06" db="EMBL/GenBank/DDBJ databases">
        <title>Genomic of Agaribacillus aureum.</title>
        <authorList>
            <person name="Wang G."/>
        </authorList>
    </citation>
    <scope>NUCLEOTIDE SEQUENCE</scope>
    <source>
        <strain evidence="7">BMA12</strain>
    </source>
</reference>
<evidence type="ECO:0000313" key="8">
    <source>
        <dbReference type="Proteomes" id="UP001172083"/>
    </source>
</evidence>
<name>A0ABT8L3B7_9BACT</name>
<dbReference type="InterPro" id="IPR013324">
    <property type="entry name" value="RNA_pol_sigma_r3/r4-like"/>
</dbReference>
<evidence type="ECO:0000313" key="7">
    <source>
        <dbReference type="EMBL" id="MDN5210738.1"/>
    </source>
</evidence>
<evidence type="ECO:0000256" key="3">
    <source>
        <dbReference type="ARBA" id="ARBA00023082"/>
    </source>
</evidence>
<dbReference type="InterPro" id="IPR013325">
    <property type="entry name" value="RNA_pol_sigma_r2"/>
</dbReference>
<dbReference type="InterPro" id="IPR013249">
    <property type="entry name" value="RNA_pol_sigma70_r4_t2"/>
</dbReference>
<dbReference type="Pfam" id="PF04542">
    <property type="entry name" value="Sigma70_r2"/>
    <property type="match status" value="1"/>
</dbReference>
<comment type="similarity">
    <text evidence="1">Belongs to the sigma-70 factor family. ECF subfamily.</text>
</comment>
<protein>
    <submittedName>
        <fullName evidence="7">Sigma-70 family RNA polymerase sigma factor</fullName>
    </submittedName>
</protein>
<keyword evidence="4" id="KW-0804">Transcription</keyword>
<dbReference type="EMBL" id="JAUJEB010000001">
    <property type="protein sequence ID" value="MDN5210738.1"/>
    <property type="molecule type" value="Genomic_DNA"/>
</dbReference>
<accession>A0ABT8L3B7</accession>
<evidence type="ECO:0000259" key="5">
    <source>
        <dbReference type="Pfam" id="PF04542"/>
    </source>
</evidence>
<evidence type="ECO:0000256" key="1">
    <source>
        <dbReference type="ARBA" id="ARBA00010641"/>
    </source>
</evidence>
<dbReference type="SUPFAM" id="SSF88946">
    <property type="entry name" value="Sigma2 domain of RNA polymerase sigma factors"/>
    <property type="match status" value="1"/>
</dbReference>
<dbReference type="PANTHER" id="PTHR43133:SF46">
    <property type="entry name" value="RNA POLYMERASE SIGMA-70 FACTOR ECF SUBFAMILY"/>
    <property type="match status" value="1"/>
</dbReference>
<dbReference type="Pfam" id="PF08281">
    <property type="entry name" value="Sigma70_r4_2"/>
    <property type="match status" value="1"/>
</dbReference>
<evidence type="ECO:0000256" key="4">
    <source>
        <dbReference type="ARBA" id="ARBA00023163"/>
    </source>
</evidence>
<keyword evidence="8" id="KW-1185">Reference proteome</keyword>
<keyword evidence="3" id="KW-0731">Sigma factor</keyword>
<dbReference type="Proteomes" id="UP001172083">
    <property type="component" value="Unassembled WGS sequence"/>
</dbReference>
<comment type="caution">
    <text evidence="7">The sequence shown here is derived from an EMBL/GenBank/DDBJ whole genome shotgun (WGS) entry which is preliminary data.</text>
</comment>
<evidence type="ECO:0000256" key="2">
    <source>
        <dbReference type="ARBA" id="ARBA00023015"/>
    </source>
</evidence>
<dbReference type="Gene3D" id="1.10.10.10">
    <property type="entry name" value="Winged helix-like DNA-binding domain superfamily/Winged helix DNA-binding domain"/>
    <property type="match status" value="1"/>
</dbReference>
<dbReference type="RefSeq" id="WP_346756079.1">
    <property type="nucleotide sequence ID" value="NZ_JAUJEB010000001.1"/>
</dbReference>